<dbReference type="RefSeq" id="WP_237380517.1">
    <property type="nucleotide sequence ID" value="NZ_CP071793.1"/>
</dbReference>
<protein>
    <submittedName>
        <fullName evidence="2">DUF4198 domain-containing protein</fullName>
    </submittedName>
</protein>
<dbReference type="InterPro" id="IPR019613">
    <property type="entry name" value="DUF4198"/>
</dbReference>
<gene>
    <name evidence="2" type="ORF">J3U87_34105</name>
</gene>
<evidence type="ECO:0000313" key="2">
    <source>
        <dbReference type="EMBL" id="QTD50647.1"/>
    </source>
</evidence>
<feature type="signal peptide" evidence="1">
    <location>
        <begin position="1"/>
        <end position="23"/>
    </location>
</feature>
<accession>A0A8A4TMF5</accession>
<dbReference type="Pfam" id="PF10670">
    <property type="entry name" value="DUF4198"/>
    <property type="match status" value="1"/>
</dbReference>
<keyword evidence="1" id="KW-0732">Signal</keyword>
<organism evidence="2 3">
    <name type="scientific">Sulfidibacter corallicola</name>
    <dbReference type="NCBI Taxonomy" id="2818388"/>
    <lineage>
        <taxon>Bacteria</taxon>
        <taxon>Pseudomonadati</taxon>
        <taxon>Acidobacteriota</taxon>
        <taxon>Holophagae</taxon>
        <taxon>Acanthopleuribacterales</taxon>
        <taxon>Acanthopleuribacteraceae</taxon>
        <taxon>Sulfidibacter</taxon>
    </lineage>
</organism>
<evidence type="ECO:0000256" key="1">
    <source>
        <dbReference type="SAM" id="SignalP"/>
    </source>
</evidence>
<dbReference type="KEGG" id="scor:J3U87_34105"/>
<evidence type="ECO:0000313" key="3">
    <source>
        <dbReference type="Proteomes" id="UP000663929"/>
    </source>
</evidence>
<sequence>MNVTIIRVLILSSLIPAVSGALAHDRYIVPTHTVLSGESSQSVSVISSISNDVFHPDRPFGDNGKGAVPPSLKGYFARLQSVVINPDGSVSKDFDWQAFSRLSVGDLKLESSGTYRISVIHPEFPMTTFQKADGSRGRVFGPDATLPEGATDVVRRTTASRVETFVTLNEPNRAAMKPTGKGLELGGKGHPNDLFVNETGDFQLFYDGKPLDQSAEIVVVRSGTRHRNERKAMELKTDEQGGFQLSFTEAGFYLFQAALTLPGKPESGIDKHHYSLFVTLEVFPE</sequence>
<reference evidence="2" key="1">
    <citation type="submission" date="2021-03" db="EMBL/GenBank/DDBJ databases">
        <title>Acanthopleuribacteraceae sp. M133.</title>
        <authorList>
            <person name="Wang G."/>
        </authorList>
    </citation>
    <scope>NUCLEOTIDE SEQUENCE</scope>
    <source>
        <strain evidence="2">M133</strain>
    </source>
</reference>
<dbReference type="AlphaFoldDB" id="A0A8A4TMF5"/>
<proteinExistence type="predicted"/>
<dbReference type="Proteomes" id="UP000663929">
    <property type="component" value="Chromosome"/>
</dbReference>
<feature type="chain" id="PRO_5035306756" evidence="1">
    <location>
        <begin position="24"/>
        <end position="285"/>
    </location>
</feature>
<keyword evidence="3" id="KW-1185">Reference proteome</keyword>
<name>A0A8A4TMF5_SULCO</name>
<dbReference type="EMBL" id="CP071793">
    <property type="protein sequence ID" value="QTD50647.1"/>
    <property type="molecule type" value="Genomic_DNA"/>
</dbReference>